<dbReference type="EMBL" id="JACIGI010000061">
    <property type="protein sequence ID" value="MBB4287893.1"/>
    <property type="molecule type" value="Genomic_DNA"/>
</dbReference>
<accession>A0A7W6WMM2</accession>
<reference evidence="1 2" key="1">
    <citation type="submission" date="2020-08" db="EMBL/GenBank/DDBJ databases">
        <title>Genome sequencing of Purple Non-Sulfur Bacteria from various extreme environments.</title>
        <authorList>
            <person name="Mayer M."/>
        </authorList>
    </citation>
    <scope>NUCLEOTIDE SEQUENCE [LARGE SCALE GENOMIC DNA]</scope>
    <source>
        <strain evidence="1 2">JA135</strain>
    </source>
</reference>
<sequence>MEQVAPITCCCFPEHFYDAYSLQKCAQERQPRLMTSSRKNHRRRAVSAPPARIDLYDYCKLPEAKPRGRPVTDDLSEWRVIDDWPDDVPVTPEEVDVFERWFGDLLNEMFGPDSGRE</sequence>
<gene>
    <name evidence="1" type="ORF">GGD88_003653</name>
</gene>
<organism evidence="1 2">
    <name type="scientific">Roseospira goensis</name>
    <dbReference type="NCBI Taxonomy" id="391922"/>
    <lineage>
        <taxon>Bacteria</taxon>
        <taxon>Pseudomonadati</taxon>
        <taxon>Pseudomonadota</taxon>
        <taxon>Alphaproteobacteria</taxon>
        <taxon>Rhodospirillales</taxon>
        <taxon>Rhodospirillaceae</taxon>
        <taxon>Roseospira</taxon>
    </lineage>
</organism>
<evidence type="ECO:0000313" key="2">
    <source>
        <dbReference type="Proteomes" id="UP000555728"/>
    </source>
</evidence>
<name>A0A7W6WMM2_9PROT</name>
<comment type="caution">
    <text evidence="1">The sequence shown here is derived from an EMBL/GenBank/DDBJ whole genome shotgun (WGS) entry which is preliminary data.</text>
</comment>
<proteinExistence type="predicted"/>
<dbReference type="AlphaFoldDB" id="A0A7W6WMM2"/>
<protein>
    <submittedName>
        <fullName evidence="1">Uncharacterized protein</fullName>
    </submittedName>
</protein>
<dbReference type="Proteomes" id="UP000555728">
    <property type="component" value="Unassembled WGS sequence"/>
</dbReference>
<keyword evidence="2" id="KW-1185">Reference proteome</keyword>
<dbReference type="RefSeq" id="WP_184438086.1">
    <property type="nucleotide sequence ID" value="NZ_JACIGI010000061.1"/>
</dbReference>
<evidence type="ECO:0000313" key="1">
    <source>
        <dbReference type="EMBL" id="MBB4287893.1"/>
    </source>
</evidence>